<dbReference type="PATRIC" id="fig|29290.4.peg.8601"/>
<dbReference type="GO" id="GO:0030980">
    <property type="term" value="P:alpha-glucan catabolic process"/>
    <property type="evidence" value="ECO:0007669"/>
    <property type="project" value="TreeGrafter"/>
</dbReference>
<dbReference type="GO" id="GO:0047470">
    <property type="term" value="F:(1,4)-alpha-D-glucan 1-alpha-D-glucosylmutase activity"/>
    <property type="evidence" value="ECO:0007669"/>
    <property type="project" value="TreeGrafter"/>
</dbReference>
<dbReference type="AlphaFoldDB" id="A0A0F3GHE2"/>
<evidence type="ECO:0000259" key="1">
    <source>
        <dbReference type="SMART" id="SM00642"/>
    </source>
</evidence>
<name>A0A0F3GHE2_9BACT</name>
<dbReference type="InterPro" id="IPR012767">
    <property type="entry name" value="Trehalose_TreY"/>
</dbReference>
<dbReference type="CDD" id="cd11336">
    <property type="entry name" value="AmyAc_MTSase"/>
    <property type="match status" value="1"/>
</dbReference>
<accession>A0A0F3GHE2</accession>
<protein>
    <submittedName>
        <fullName evidence="2">Maltooligosyl trehalose synthase</fullName>
    </submittedName>
</protein>
<evidence type="ECO:0000313" key="2">
    <source>
        <dbReference type="EMBL" id="KJU81296.1"/>
    </source>
</evidence>
<dbReference type="InterPro" id="IPR017853">
    <property type="entry name" value="GH"/>
</dbReference>
<dbReference type="Gene3D" id="3.20.20.80">
    <property type="entry name" value="Glycosidases"/>
    <property type="match status" value="3"/>
</dbReference>
<dbReference type="GO" id="GO:0005992">
    <property type="term" value="P:trehalose biosynthetic process"/>
    <property type="evidence" value="ECO:0007669"/>
    <property type="project" value="TreeGrafter"/>
</dbReference>
<sequence length="994" mass="115095">MENNLSITPHIPDSTYRLQLNGGFRFTDAARIVHYLHTLGISDIYCSPYLRAKQGSTHGYDIIDHTSINDELGDMQDYDGLISELKRHGMGQILDIVPNHMCVASNDNALWMDVLENGTSSIYARYFDINWYPVNMDLTHRVLIPELGDQYGNVLENGELQLSFEEGAFFVWYYDHKYPIRPQTYINILQYELDNLRDSLGEEHPRFTELLSILTAIRNLPAYIETEAELVKERAREKEIIKRRLNTLHNESVELRAFIDNNVKTFNGVKGDSGSFDLLDTLLRSQIYRLAYWKVAMEEINYRRFFDINELGAIRMEDDTVFNHTHRLIAGLIREGEVNGLRIDHPDGLFSPADYFYSLQRLCYIQGRLAEGVKDNEGVENLLNAEFDAIMLSNHEYKPFYIVGEKIFAKNEIMPDDWMIFSSTGYAFLNNLNGLFVNGKNKKHLDNIYSKFIDHRFDYEKLVYDKKKLVMKVSLASEINMLGYYLKKISENNRHTRDFTLNSLINVIVEVISNFPVYRTYARAWQVNSYDKTYIEFAVSNAKEMNPSINASTFDFLKDVLLLNLPDGTSDAAREQWIGFVMKFQQITGPVMAKGVEDTVFYIYNRLVSLNEVGGHPDTFGVTVEDFHSKNINRLRYQPHALITTATHDTKRGEDVRTRINVLSELPDEWEKLVFRLKKINEARKIRIGNKLAPGDNDEYLLYQTLIGATPPGLTPELVQTYDLSDFKARISNYMIKAIREAKVNSSWINPNDEYEKAIVSFIYSLLVYKNNKKFFELFLPFQNMVSAYGMYNSLSQVLLKITSPGVPDFYQGTDLWDYSLVDPDNRRAVDYETRIAMSSALQKKEREVGLTDLNKELLTDMKNGMIKMFLTYKVLNYRKANKRLFDVGDYVPLATTGKNANNVCAFARSLGNDYIVVIAPRLVTDIFDIDTPLSYIKKSWRETYILLPIKKEMTFKNILTNQTIKAQKHGRVYRIPFYNLTNNFPVAFLTRFD</sequence>
<keyword evidence="3" id="KW-1185">Reference proteome</keyword>
<proteinExistence type="predicted"/>
<feature type="domain" description="Glycosyl hydrolase family 13 catalytic" evidence="1">
    <location>
        <begin position="25"/>
        <end position="508"/>
    </location>
</feature>
<dbReference type="PANTHER" id="PTHR10357">
    <property type="entry name" value="ALPHA-AMYLASE FAMILY MEMBER"/>
    <property type="match status" value="1"/>
</dbReference>
<dbReference type="Gene3D" id="1.10.150.200">
    <property type="entry name" value="Maltooligosyl trehalose synthase, domain 3"/>
    <property type="match status" value="1"/>
</dbReference>
<evidence type="ECO:0000313" key="3">
    <source>
        <dbReference type="Proteomes" id="UP000033423"/>
    </source>
</evidence>
<dbReference type="NCBIfam" id="TIGR02401">
    <property type="entry name" value="trehalose_TreY"/>
    <property type="match status" value="1"/>
</dbReference>
<dbReference type="EMBL" id="LACI01002737">
    <property type="protein sequence ID" value="KJU81296.1"/>
    <property type="molecule type" value="Genomic_DNA"/>
</dbReference>
<comment type="caution">
    <text evidence="2">The sequence shown here is derived from an EMBL/GenBank/DDBJ whole genome shotgun (WGS) entry which is preliminary data.</text>
</comment>
<reference evidence="2 3" key="1">
    <citation type="submission" date="2015-02" db="EMBL/GenBank/DDBJ databases">
        <title>Single-cell genomics of uncultivated deep-branching MTB reveals a conserved set of magnetosome genes.</title>
        <authorList>
            <person name="Kolinko S."/>
            <person name="Richter M."/>
            <person name="Glockner F.O."/>
            <person name="Brachmann A."/>
            <person name="Schuler D."/>
        </authorList>
    </citation>
    <scope>NUCLEOTIDE SEQUENCE [LARGE SCALE GENOMIC DNA]</scope>
    <source>
        <strain evidence="2">TM-1</strain>
    </source>
</reference>
<dbReference type="PANTHER" id="PTHR10357:SF216">
    <property type="entry name" value="MALTOOLIGOSYL TREHALOSE SYNTHASE-RELATED"/>
    <property type="match status" value="1"/>
</dbReference>
<organism evidence="2 3">
    <name type="scientific">Candidatus Magnetobacterium bavaricum</name>
    <dbReference type="NCBI Taxonomy" id="29290"/>
    <lineage>
        <taxon>Bacteria</taxon>
        <taxon>Pseudomonadati</taxon>
        <taxon>Nitrospirota</taxon>
        <taxon>Thermodesulfovibrionia</taxon>
        <taxon>Thermodesulfovibrionales</taxon>
        <taxon>Candidatus Magnetobacteriaceae</taxon>
        <taxon>Candidatus Magnetobacterium</taxon>
    </lineage>
</organism>
<dbReference type="Gene3D" id="3.30.1590.10">
    <property type="entry name" value="Maltooligosyl trehalose synthase, domain 2"/>
    <property type="match status" value="2"/>
</dbReference>
<dbReference type="Proteomes" id="UP000033423">
    <property type="component" value="Unassembled WGS sequence"/>
</dbReference>
<dbReference type="InterPro" id="IPR013797">
    <property type="entry name" value="Maltooligo_trehalose_synth_4"/>
</dbReference>
<dbReference type="Gene3D" id="1.10.10.470">
    <property type="entry name" value="Maltooligosyl trehalose synthase, domain 4"/>
    <property type="match status" value="1"/>
</dbReference>
<dbReference type="InterPro" id="IPR006047">
    <property type="entry name" value="GH13_cat_dom"/>
</dbReference>
<dbReference type="SMART" id="SM00642">
    <property type="entry name" value="Aamy"/>
    <property type="match status" value="1"/>
</dbReference>
<dbReference type="SUPFAM" id="SSF51445">
    <property type="entry name" value="(Trans)glycosidases"/>
    <property type="match status" value="1"/>
</dbReference>
<dbReference type="Pfam" id="PF00128">
    <property type="entry name" value="Alpha-amylase"/>
    <property type="match status" value="1"/>
</dbReference>
<gene>
    <name evidence="2" type="ORF">MBAV_006518</name>
</gene>